<proteinExistence type="predicted"/>
<organism evidence="1 2">
    <name type="scientific">Panagrolaimus sp. JU765</name>
    <dbReference type="NCBI Taxonomy" id="591449"/>
    <lineage>
        <taxon>Eukaryota</taxon>
        <taxon>Metazoa</taxon>
        <taxon>Ecdysozoa</taxon>
        <taxon>Nematoda</taxon>
        <taxon>Chromadorea</taxon>
        <taxon>Rhabditida</taxon>
        <taxon>Tylenchina</taxon>
        <taxon>Panagrolaimomorpha</taxon>
        <taxon>Panagrolaimoidea</taxon>
        <taxon>Panagrolaimidae</taxon>
        <taxon>Panagrolaimus</taxon>
    </lineage>
</organism>
<evidence type="ECO:0000313" key="2">
    <source>
        <dbReference type="WBParaSite" id="JU765_v2.g4996.t1"/>
    </source>
</evidence>
<dbReference type="Proteomes" id="UP000887576">
    <property type="component" value="Unplaced"/>
</dbReference>
<dbReference type="WBParaSite" id="JU765_v2.g4996.t1">
    <property type="protein sequence ID" value="JU765_v2.g4996.t1"/>
    <property type="gene ID" value="JU765_v2.g4996"/>
</dbReference>
<evidence type="ECO:0000313" key="1">
    <source>
        <dbReference type="Proteomes" id="UP000887576"/>
    </source>
</evidence>
<name>A0AC34RAR5_9BILA</name>
<protein>
    <submittedName>
        <fullName evidence="2">Serine carboxypeptidase</fullName>
    </submittedName>
</protein>
<sequence>MKAIFLIFGLFFSETFCAPSSHEIKSLPNLNFTPKFKQYSGYLPVSNGNQLFYWLVMAYENASTAPTFLYLNGGPGCSSLQGLLVEMGPFRVFDYGAKVVENPYAWNKSPRPEPFQ</sequence>
<reference evidence="2" key="1">
    <citation type="submission" date="2022-11" db="UniProtKB">
        <authorList>
            <consortium name="WormBaseParasite"/>
        </authorList>
    </citation>
    <scope>IDENTIFICATION</scope>
</reference>
<accession>A0AC34RAR5</accession>